<dbReference type="GeneID" id="63784314"/>
<dbReference type="Proteomes" id="UP000193685">
    <property type="component" value="Unassembled WGS sequence"/>
</dbReference>
<feature type="transmembrane region" description="Helical" evidence="8">
    <location>
        <begin position="132"/>
        <end position="152"/>
    </location>
</feature>
<feature type="transmembrane region" description="Helical" evidence="8">
    <location>
        <begin position="76"/>
        <end position="97"/>
    </location>
</feature>
<feature type="transmembrane region" description="Helical" evidence="8">
    <location>
        <begin position="414"/>
        <end position="434"/>
    </location>
</feature>
<keyword evidence="10" id="KW-1185">Reference proteome</keyword>
<evidence type="ECO:0000256" key="1">
    <source>
        <dbReference type="ARBA" id="ARBA00002957"/>
    </source>
</evidence>
<evidence type="ECO:0000256" key="5">
    <source>
        <dbReference type="ARBA" id="ARBA00022692"/>
    </source>
</evidence>
<dbReference type="InterPro" id="IPR007603">
    <property type="entry name" value="Choline_transptr-like"/>
</dbReference>
<keyword evidence="6 8" id="KW-1133">Transmembrane helix</keyword>
<evidence type="ECO:0000256" key="3">
    <source>
        <dbReference type="ARBA" id="ARBA00007168"/>
    </source>
</evidence>
<keyword evidence="7 8" id="KW-0472">Membrane</keyword>
<name>A0A1Y2FGL9_PROLT</name>
<dbReference type="AlphaFoldDB" id="A0A1Y2FGL9"/>
<evidence type="ECO:0000256" key="2">
    <source>
        <dbReference type="ARBA" id="ARBA00004651"/>
    </source>
</evidence>
<feature type="transmembrane region" description="Helical" evidence="8">
    <location>
        <begin position="104"/>
        <end position="126"/>
    </location>
</feature>
<dbReference type="EMBL" id="MCFI01000008">
    <property type="protein sequence ID" value="ORY83069.1"/>
    <property type="molecule type" value="Genomic_DNA"/>
</dbReference>
<evidence type="ECO:0000256" key="6">
    <source>
        <dbReference type="ARBA" id="ARBA00022989"/>
    </source>
</evidence>
<evidence type="ECO:0000313" key="9">
    <source>
        <dbReference type="EMBL" id="ORY83069.1"/>
    </source>
</evidence>
<proteinExistence type="inferred from homology"/>
<evidence type="ECO:0000256" key="4">
    <source>
        <dbReference type="ARBA" id="ARBA00015388"/>
    </source>
</evidence>
<dbReference type="PANTHER" id="PTHR12385">
    <property type="entry name" value="CHOLINE TRANSPORTER-LIKE (SLC FAMILY 44)"/>
    <property type="match status" value="1"/>
</dbReference>
<gene>
    <name evidence="9" type="ORF">BCR37DRAFT_346700</name>
</gene>
<dbReference type="RefSeq" id="XP_040725650.1">
    <property type="nucleotide sequence ID" value="XM_040867715.1"/>
</dbReference>
<comment type="similarity">
    <text evidence="3 8">Belongs to the CTL (choline transporter-like) family.</text>
</comment>
<reference evidence="9 10" key="1">
    <citation type="submission" date="2016-07" db="EMBL/GenBank/DDBJ databases">
        <title>Pervasive Adenine N6-methylation of Active Genes in Fungi.</title>
        <authorList>
            <consortium name="DOE Joint Genome Institute"/>
            <person name="Mondo S.J."/>
            <person name="Dannebaum R.O."/>
            <person name="Kuo R.C."/>
            <person name="Labutti K."/>
            <person name="Haridas S."/>
            <person name="Kuo A."/>
            <person name="Salamov A."/>
            <person name="Ahrendt S.R."/>
            <person name="Lipzen A."/>
            <person name="Sullivan W."/>
            <person name="Andreopoulos W.B."/>
            <person name="Clum A."/>
            <person name="Lindquist E."/>
            <person name="Daum C."/>
            <person name="Ramamoorthy G.K."/>
            <person name="Gryganskyi A."/>
            <person name="Culley D."/>
            <person name="Magnuson J.K."/>
            <person name="James T.Y."/>
            <person name="O'Malley M.A."/>
            <person name="Stajich J.E."/>
            <person name="Spatafora J.W."/>
            <person name="Visel A."/>
            <person name="Grigoriev I.V."/>
        </authorList>
    </citation>
    <scope>NUCLEOTIDE SEQUENCE [LARGE SCALE GENOMIC DNA]</scope>
    <source>
        <strain evidence="9 10">12-1054</strain>
    </source>
</reference>
<comment type="caution">
    <text evidence="9">The sequence shown here is derived from an EMBL/GenBank/DDBJ whole genome shotgun (WGS) entry which is preliminary data.</text>
</comment>
<dbReference type="STRING" id="56484.A0A1Y2FGL9"/>
<dbReference type="OrthoDB" id="44736at2759"/>
<feature type="transmembrane region" description="Helical" evidence="8">
    <location>
        <begin position="173"/>
        <end position="200"/>
    </location>
</feature>
<protein>
    <recommendedName>
        <fullName evidence="4 8">Protein PNS1</fullName>
    </recommendedName>
</protein>
<keyword evidence="5 8" id="KW-0812">Transmembrane</keyword>
<feature type="transmembrane region" description="Helical" evidence="8">
    <location>
        <begin position="321"/>
        <end position="342"/>
    </location>
</feature>
<comment type="subcellular location">
    <subcellularLocation>
        <location evidence="2 8">Cell membrane</location>
        <topology evidence="2 8">Multi-pass membrane protein</topology>
    </subcellularLocation>
</comment>
<feature type="transmembrane region" description="Helical" evidence="8">
    <location>
        <begin position="384"/>
        <end position="408"/>
    </location>
</feature>
<evidence type="ECO:0000256" key="7">
    <source>
        <dbReference type="ARBA" id="ARBA00023136"/>
    </source>
</evidence>
<feature type="transmembrane region" description="Helical" evidence="8">
    <location>
        <begin position="220"/>
        <end position="242"/>
    </location>
</feature>
<dbReference type="Pfam" id="PF04515">
    <property type="entry name" value="Choline_transpo"/>
    <property type="match status" value="1"/>
</dbReference>
<feature type="transmembrane region" description="Helical" evidence="8">
    <location>
        <begin position="287"/>
        <end position="309"/>
    </location>
</feature>
<evidence type="ECO:0000256" key="8">
    <source>
        <dbReference type="RuleBase" id="RU368066"/>
    </source>
</evidence>
<dbReference type="OMA" id="DTIFVAM"/>
<comment type="function">
    <text evidence="1 8">Probably involved in transport through the plasma membrane.</text>
</comment>
<organism evidence="9 10">
    <name type="scientific">Protomyces lactucae-debilis</name>
    <dbReference type="NCBI Taxonomy" id="2754530"/>
    <lineage>
        <taxon>Eukaryota</taxon>
        <taxon>Fungi</taxon>
        <taxon>Dikarya</taxon>
        <taxon>Ascomycota</taxon>
        <taxon>Taphrinomycotina</taxon>
        <taxon>Taphrinomycetes</taxon>
        <taxon>Taphrinales</taxon>
        <taxon>Protomycetaceae</taxon>
        <taxon>Protomyces</taxon>
    </lineage>
</organism>
<feature type="transmembrane region" description="Helical" evidence="8">
    <location>
        <begin position="36"/>
        <end position="56"/>
    </location>
</feature>
<sequence>MYNNQVAPTDIKQGGQPFDEKFAVAKPKYNDIPFAIAFWATFIAFAVISGFCLNAYSKNNAGSIYTNQSVTLNSNTVILLAFVVATSLVLALIYFTLARKFTKTFIWVTGIIHVVAGFATGAWYIYEKQYGAGIVFLIFAVFYLICFISWIPRIPLATLYLQFTMDVAKHYKSIYIVSFFGTVASSAFSAWWAVTLVAAYAKYSPNATRTGQANPGCSAAGGTCSNASLVLVIVFLTFSAYWTTEVIKNTIHCTICGVFGSFYYGVADPKGLPKHAALSSIKRSMTYSFGSICFGSLLVAIISLVKQVIDTFVRAQMQSGDMIGAIIGCIASCFVGILRWLLQYFNKYCYVQVALYGKAYIAAAKRTWQLVKSRGIDALINDSLISNVLTAGAVFIAYVTALLAYLYLKFTAPAYNVGGGYTPIVMAVSFLVGLQIGNTAVQAISSGVATLFVCTAENPEILREYFPGLFAEMSRVYPQIMSGVV</sequence>
<evidence type="ECO:0000313" key="10">
    <source>
        <dbReference type="Proteomes" id="UP000193685"/>
    </source>
</evidence>
<feature type="transmembrane region" description="Helical" evidence="8">
    <location>
        <begin position="249"/>
        <end position="267"/>
    </location>
</feature>
<accession>A0A1Y2FGL9</accession>
<dbReference type="GO" id="GO:0005886">
    <property type="term" value="C:plasma membrane"/>
    <property type="evidence" value="ECO:0007669"/>
    <property type="project" value="UniProtKB-SubCell"/>
</dbReference>
<dbReference type="GO" id="GO:0022857">
    <property type="term" value="F:transmembrane transporter activity"/>
    <property type="evidence" value="ECO:0007669"/>
    <property type="project" value="UniProtKB-UniRule"/>
</dbReference>
<dbReference type="PANTHER" id="PTHR12385:SF4">
    <property type="entry name" value="PROTEIN PNS1"/>
    <property type="match status" value="1"/>
</dbReference>